<feature type="transmembrane region" description="Helical" evidence="8">
    <location>
        <begin position="12"/>
        <end position="45"/>
    </location>
</feature>
<evidence type="ECO:0000256" key="2">
    <source>
        <dbReference type="ARBA" id="ARBA00009773"/>
    </source>
</evidence>
<keyword evidence="6 8" id="KW-1133">Transmembrane helix</keyword>
<accession>A0A553EDN1</accession>
<name>A0A553EDN1_9FLAO</name>
<feature type="transmembrane region" description="Helical" evidence="8">
    <location>
        <begin position="140"/>
        <end position="160"/>
    </location>
</feature>
<dbReference type="PANTHER" id="PTHR21716:SF53">
    <property type="entry name" value="PERMEASE PERM-RELATED"/>
    <property type="match status" value="1"/>
</dbReference>
<organism evidence="9 10">
    <name type="scientific">Flavobacterium restrictum</name>
    <dbReference type="NCBI Taxonomy" id="2594428"/>
    <lineage>
        <taxon>Bacteria</taxon>
        <taxon>Pseudomonadati</taxon>
        <taxon>Bacteroidota</taxon>
        <taxon>Flavobacteriia</taxon>
        <taxon>Flavobacteriales</taxon>
        <taxon>Flavobacteriaceae</taxon>
        <taxon>Flavobacterium</taxon>
    </lineage>
</organism>
<feature type="transmembrane region" description="Helical" evidence="8">
    <location>
        <begin position="289"/>
        <end position="314"/>
    </location>
</feature>
<evidence type="ECO:0000256" key="4">
    <source>
        <dbReference type="ARBA" id="ARBA00022475"/>
    </source>
</evidence>
<evidence type="ECO:0000256" key="1">
    <source>
        <dbReference type="ARBA" id="ARBA00004651"/>
    </source>
</evidence>
<feature type="transmembrane region" description="Helical" evidence="8">
    <location>
        <begin position="194"/>
        <end position="216"/>
    </location>
</feature>
<comment type="similarity">
    <text evidence="2">Belongs to the autoinducer-2 exporter (AI-2E) (TC 2.A.86) family.</text>
</comment>
<evidence type="ECO:0000256" key="6">
    <source>
        <dbReference type="ARBA" id="ARBA00022989"/>
    </source>
</evidence>
<dbReference type="EMBL" id="VJZT01000001">
    <property type="protein sequence ID" value="TRX43126.1"/>
    <property type="molecule type" value="Genomic_DNA"/>
</dbReference>
<keyword evidence="4" id="KW-1003">Cell membrane</keyword>
<evidence type="ECO:0000256" key="7">
    <source>
        <dbReference type="ARBA" id="ARBA00023136"/>
    </source>
</evidence>
<evidence type="ECO:0000313" key="10">
    <source>
        <dbReference type="Proteomes" id="UP000316371"/>
    </source>
</evidence>
<keyword evidence="5 8" id="KW-0812">Transmembrane</keyword>
<comment type="subcellular location">
    <subcellularLocation>
        <location evidence="1">Cell membrane</location>
        <topology evidence="1">Multi-pass membrane protein</topology>
    </subcellularLocation>
</comment>
<dbReference type="OrthoDB" id="9793390at2"/>
<dbReference type="Pfam" id="PF01594">
    <property type="entry name" value="AI-2E_transport"/>
    <property type="match status" value="1"/>
</dbReference>
<sequence>MTLSLTSVIKKILLLFLLFLGLYFAKDFLIPLCIGGILATLFLPFCHWMESKKVPKGIAVFACLLAFLLLLFILISLLGYKVMELISDIATLKQKAIETGTQIQKYVFNHLNISISEQFKILKNEQPSYSNMLQMMVGSVTNFLSSFILLLVYFAFLLYYRSHIKDFLVQLTAKSQQTEMQQILKKVTAVSQQYLLGLFKMIFLLWIMYGVGFSVLGVENAIFFAILCGLLEIVPFIGNITGTTLTVLVAAIHGSNLGLLGGIVLVYGIVQLIQGWILEPLILGPQVKINSLFTIIALVLGELLWGIPGIILAIPLTAMFKIVCDHIESLKPFGFLIGEIESSKKEVGFIAKLKKI</sequence>
<evidence type="ECO:0000313" key="9">
    <source>
        <dbReference type="EMBL" id="TRX43126.1"/>
    </source>
</evidence>
<gene>
    <name evidence="9" type="ORF">FNW21_01970</name>
</gene>
<dbReference type="InterPro" id="IPR002549">
    <property type="entry name" value="AI-2E-like"/>
</dbReference>
<feature type="transmembrane region" description="Helical" evidence="8">
    <location>
        <begin position="57"/>
        <end position="78"/>
    </location>
</feature>
<dbReference type="RefSeq" id="WP_144255047.1">
    <property type="nucleotide sequence ID" value="NZ_VJZT01000001.1"/>
</dbReference>
<feature type="transmembrane region" description="Helical" evidence="8">
    <location>
        <begin position="222"/>
        <end position="250"/>
    </location>
</feature>
<keyword evidence="7 8" id="KW-0472">Membrane</keyword>
<comment type="caution">
    <text evidence="9">The sequence shown here is derived from an EMBL/GenBank/DDBJ whole genome shotgun (WGS) entry which is preliminary data.</text>
</comment>
<dbReference type="Proteomes" id="UP000316371">
    <property type="component" value="Unassembled WGS sequence"/>
</dbReference>
<evidence type="ECO:0000256" key="5">
    <source>
        <dbReference type="ARBA" id="ARBA00022692"/>
    </source>
</evidence>
<keyword evidence="3" id="KW-0813">Transport</keyword>
<dbReference type="GO" id="GO:0005886">
    <property type="term" value="C:plasma membrane"/>
    <property type="evidence" value="ECO:0007669"/>
    <property type="project" value="UniProtKB-SubCell"/>
</dbReference>
<reference evidence="9 10" key="1">
    <citation type="submission" date="2019-07" db="EMBL/GenBank/DDBJ databases">
        <title>Novel species of Flavobacterium.</title>
        <authorList>
            <person name="Liu Q."/>
            <person name="Xin Y.-H."/>
        </authorList>
    </citation>
    <scope>NUCLEOTIDE SEQUENCE [LARGE SCALE GENOMIC DNA]</scope>
    <source>
        <strain evidence="9 10">LB1R34</strain>
    </source>
</reference>
<dbReference type="PANTHER" id="PTHR21716">
    <property type="entry name" value="TRANSMEMBRANE PROTEIN"/>
    <property type="match status" value="1"/>
</dbReference>
<feature type="transmembrane region" description="Helical" evidence="8">
    <location>
        <begin position="257"/>
        <end position="277"/>
    </location>
</feature>
<dbReference type="AlphaFoldDB" id="A0A553EDN1"/>
<evidence type="ECO:0000256" key="3">
    <source>
        <dbReference type="ARBA" id="ARBA00022448"/>
    </source>
</evidence>
<protein>
    <submittedName>
        <fullName evidence="9">AI-2E family transporter</fullName>
    </submittedName>
</protein>
<proteinExistence type="inferred from homology"/>
<evidence type="ECO:0000256" key="8">
    <source>
        <dbReference type="SAM" id="Phobius"/>
    </source>
</evidence>
<keyword evidence="10" id="KW-1185">Reference proteome</keyword>